<reference evidence="3 4" key="1">
    <citation type="submission" date="2020-05" db="EMBL/GenBank/DDBJ databases">
        <title>Genome sequencing of Spirosoma sp. TS118.</title>
        <authorList>
            <person name="Lee J.-H."/>
            <person name="Jeong S."/>
            <person name="Zhao L."/>
            <person name="Jung J.-H."/>
            <person name="Kim M.-K."/>
            <person name="Lim S."/>
        </authorList>
    </citation>
    <scope>NUCLEOTIDE SEQUENCE [LARGE SCALE GENOMIC DNA]</scope>
    <source>
        <strain evidence="3 4">TS118</strain>
    </source>
</reference>
<accession>A0A6M5YDU8</accession>
<gene>
    <name evidence="3" type="ORF">HNV11_01985</name>
</gene>
<evidence type="ECO:0000313" key="3">
    <source>
        <dbReference type="EMBL" id="QJW92178.1"/>
    </source>
</evidence>
<keyword evidence="4" id="KW-1185">Reference proteome</keyword>
<organism evidence="3 4">
    <name type="scientific">Spirosoma taeanense</name>
    <dbReference type="NCBI Taxonomy" id="2735870"/>
    <lineage>
        <taxon>Bacteria</taxon>
        <taxon>Pseudomonadati</taxon>
        <taxon>Bacteroidota</taxon>
        <taxon>Cytophagia</taxon>
        <taxon>Cytophagales</taxon>
        <taxon>Cytophagaceae</taxon>
        <taxon>Spirosoma</taxon>
    </lineage>
</organism>
<dbReference type="EMBL" id="CP053435">
    <property type="protein sequence ID" value="QJW92178.1"/>
    <property type="molecule type" value="Genomic_DNA"/>
</dbReference>
<dbReference type="Proteomes" id="UP000502756">
    <property type="component" value="Chromosome"/>
</dbReference>
<sequence>MTFRHAPTAEVLFPDTARHFLPFRVRQITITPTETTGQGLSAISRDSAVYTLISFETDPAQLLRVPIRLINARDCTILMTGIDTVFLRSRLTSPASGSGLPTGLTLASATRLAPLQQQFNYPALGLVLLVLSLTALLLYGLFGRSIRRQWRLYGLRQQHLRFMRDYNRLSRGINADTAADTANQAVITWKAYLEQLENQPYASLTTLEIAERTGDERVTDALREADRMIYGGSFSAQLPESLRVLREVADQTYRRRRQRIANRATHPVASPDAAEPSTLA</sequence>
<keyword evidence="2" id="KW-0812">Transmembrane</keyword>
<evidence type="ECO:0000256" key="1">
    <source>
        <dbReference type="SAM" id="MobiDB-lite"/>
    </source>
</evidence>
<dbReference type="KEGG" id="stae:HNV11_01985"/>
<proteinExistence type="predicted"/>
<dbReference type="AlphaFoldDB" id="A0A6M5YDU8"/>
<name>A0A6M5YDU8_9BACT</name>
<protein>
    <submittedName>
        <fullName evidence="3">Uncharacterized protein</fullName>
    </submittedName>
</protein>
<keyword evidence="2" id="KW-0472">Membrane</keyword>
<evidence type="ECO:0000256" key="2">
    <source>
        <dbReference type="SAM" id="Phobius"/>
    </source>
</evidence>
<keyword evidence="2" id="KW-1133">Transmembrane helix</keyword>
<feature type="transmembrane region" description="Helical" evidence="2">
    <location>
        <begin position="121"/>
        <end position="142"/>
    </location>
</feature>
<evidence type="ECO:0000313" key="4">
    <source>
        <dbReference type="Proteomes" id="UP000502756"/>
    </source>
</evidence>
<feature type="region of interest" description="Disordered" evidence="1">
    <location>
        <begin position="258"/>
        <end position="280"/>
    </location>
</feature>